<dbReference type="Gene3D" id="6.10.250.3150">
    <property type="match status" value="1"/>
</dbReference>
<accession>A0A1T2XFQ2</accession>
<protein>
    <recommendedName>
        <fullName evidence="4">N-terminal domain of peptidoglycan hydrolase CwlO-containing protein</fullName>
    </recommendedName>
</protein>
<organism evidence="2 3">
    <name type="scientific">Paenibacillus selenitireducens</name>
    <dbReference type="NCBI Taxonomy" id="1324314"/>
    <lineage>
        <taxon>Bacteria</taxon>
        <taxon>Bacillati</taxon>
        <taxon>Bacillota</taxon>
        <taxon>Bacilli</taxon>
        <taxon>Bacillales</taxon>
        <taxon>Paenibacillaceae</taxon>
        <taxon>Paenibacillus</taxon>
    </lineage>
</organism>
<dbReference type="RefSeq" id="WP_078498729.1">
    <property type="nucleotide sequence ID" value="NZ_MSZX01000004.1"/>
</dbReference>
<proteinExistence type="predicted"/>
<dbReference type="OrthoDB" id="2657928at2"/>
<reference evidence="2 3" key="1">
    <citation type="submission" date="2017-01" db="EMBL/GenBank/DDBJ databases">
        <title>Genome analysis of Paenibacillus selenitrireducens ES3-24.</title>
        <authorList>
            <person name="Xu D."/>
            <person name="Yao R."/>
            <person name="Zheng S."/>
        </authorList>
    </citation>
    <scope>NUCLEOTIDE SEQUENCE [LARGE SCALE GENOMIC DNA]</scope>
    <source>
        <strain evidence="2 3">ES3-24</strain>
    </source>
</reference>
<keyword evidence="3" id="KW-1185">Reference proteome</keyword>
<evidence type="ECO:0000256" key="1">
    <source>
        <dbReference type="SAM" id="Coils"/>
    </source>
</evidence>
<name>A0A1T2XFQ2_9BACL</name>
<evidence type="ECO:0008006" key="4">
    <source>
        <dbReference type="Google" id="ProtNLM"/>
    </source>
</evidence>
<dbReference type="STRING" id="1324314.BVG16_11235"/>
<dbReference type="EMBL" id="MSZX01000004">
    <property type="protein sequence ID" value="OPA78443.1"/>
    <property type="molecule type" value="Genomic_DNA"/>
</dbReference>
<gene>
    <name evidence="2" type="ORF">BVG16_11235</name>
</gene>
<comment type="caution">
    <text evidence="2">The sequence shown here is derived from an EMBL/GenBank/DDBJ whole genome shotgun (WGS) entry which is preliminary data.</text>
</comment>
<dbReference type="AlphaFoldDB" id="A0A1T2XFQ2"/>
<sequence>MKYWIRWIACTLTIALFITATKPIVIQAEPTDEETRQILEKSLSIVEIDHEIERIQQQIQTLTLQTNDLKTKISEKNAQIESKRDQAGQVLRAYYMGDRNTLLTTLLSLDSLQKFFMVFDFYSIIMERDHEILNTYATEFKALEQTEQNYHMKQNELTSVLSNLKEQRSRVLALQSEVNNQLAHSTDADKLKALIDELTSFWQNIGMYEVRSYFRALADAMQDLPSLIKNTKDSLVINGLNYTITLKEDDLNQFLRNKNEMFQNFAFRFETDQLVAVGERNNIKVEIKGHYTVENTPENCILFHVDHLVFNGLELPDTTRKALEKEFDLGFYPAKLVSFIQATDVSIEDHVLQVKLKMNLSR</sequence>
<evidence type="ECO:0000313" key="3">
    <source>
        <dbReference type="Proteomes" id="UP000190188"/>
    </source>
</evidence>
<evidence type="ECO:0000313" key="2">
    <source>
        <dbReference type="EMBL" id="OPA78443.1"/>
    </source>
</evidence>
<dbReference type="Proteomes" id="UP000190188">
    <property type="component" value="Unassembled WGS sequence"/>
</dbReference>
<feature type="coiled-coil region" evidence="1">
    <location>
        <begin position="45"/>
        <end position="86"/>
    </location>
</feature>
<keyword evidence="1" id="KW-0175">Coiled coil</keyword>